<gene>
    <name evidence="1" type="ORF">CK203_012830</name>
</gene>
<organism evidence="1 2">
    <name type="scientific">Vitis vinifera</name>
    <name type="common">Grape</name>
    <dbReference type="NCBI Taxonomy" id="29760"/>
    <lineage>
        <taxon>Eukaryota</taxon>
        <taxon>Viridiplantae</taxon>
        <taxon>Streptophyta</taxon>
        <taxon>Embryophyta</taxon>
        <taxon>Tracheophyta</taxon>
        <taxon>Spermatophyta</taxon>
        <taxon>Magnoliopsida</taxon>
        <taxon>eudicotyledons</taxon>
        <taxon>Gunneridae</taxon>
        <taxon>Pentapetalae</taxon>
        <taxon>rosids</taxon>
        <taxon>Vitales</taxon>
        <taxon>Vitaceae</taxon>
        <taxon>Viteae</taxon>
        <taxon>Vitis</taxon>
    </lineage>
</organism>
<reference evidence="1 2" key="1">
    <citation type="journal article" date="2018" name="PLoS Genet.">
        <title>Population sequencing reveals clonal diversity and ancestral inbreeding in the grapevine cultivar Chardonnay.</title>
        <authorList>
            <person name="Roach M.J."/>
            <person name="Johnson D.L."/>
            <person name="Bohlmann J."/>
            <person name="van Vuuren H.J."/>
            <person name="Jones S.J."/>
            <person name="Pretorius I.S."/>
            <person name="Schmidt S.A."/>
            <person name="Borneman A.R."/>
        </authorList>
    </citation>
    <scope>NUCLEOTIDE SEQUENCE [LARGE SCALE GENOMIC DNA]</scope>
    <source>
        <strain evidence="2">cv. Chardonnay</strain>
        <tissue evidence="1">Leaf</tissue>
    </source>
</reference>
<name>A0A438JM90_VITVI</name>
<comment type="caution">
    <text evidence="1">The sequence shown here is derived from an EMBL/GenBank/DDBJ whole genome shotgun (WGS) entry which is preliminary data.</text>
</comment>
<protein>
    <submittedName>
        <fullName evidence="1">Uncharacterized protein</fullName>
    </submittedName>
</protein>
<dbReference type="EMBL" id="QGNW01000036">
    <property type="protein sequence ID" value="RVX10052.1"/>
    <property type="molecule type" value="Genomic_DNA"/>
</dbReference>
<proteinExistence type="predicted"/>
<sequence>MITELSRVLVMTVEPGKEGNNSPDMMVLLPVIEDIYFDQASLDEFIWISLYHLIIVQNLYDMQLKIMLFQAQLKVLPTIVFSSSSGISEHSNAATNILKWIFDGIKTKVMELVEKIIDKDKKKKVFKSYFL</sequence>
<evidence type="ECO:0000313" key="2">
    <source>
        <dbReference type="Proteomes" id="UP000288805"/>
    </source>
</evidence>
<dbReference type="AlphaFoldDB" id="A0A438JM90"/>
<evidence type="ECO:0000313" key="1">
    <source>
        <dbReference type="EMBL" id="RVX10052.1"/>
    </source>
</evidence>
<dbReference type="Proteomes" id="UP000288805">
    <property type="component" value="Unassembled WGS sequence"/>
</dbReference>
<accession>A0A438JM90</accession>